<feature type="domain" description="Peptidase M13 N-terminal" evidence="3">
    <location>
        <begin position="95"/>
        <end position="462"/>
    </location>
</feature>
<dbReference type="Gene3D" id="3.40.390.10">
    <property type="entry name" value="Collagenase (Catalytic Domain)"/>
    <property type="match status" value="2"/>
</dbReference>
<dbReference type="AlphaFoldDB" id="A0A9D4ST57"/>
<organism evidence="4 5">
    <name type="scientific">Rhipicephalus sanguineus</name>
    <name type="common">Brown dog tick</name>
    <name type="synonym">Ixodes sanguineus</name>
    <dbReference type="NCBI Taxonomy" id="34632"/>
    <lineage>
        <taxon>Eukaryota</taxon>
        <taxon>Metazoa</taxon>
        <taxon>Ecdysozoa</taxon>
        <taxon>Arthropoda</taxon>
        <taxon>Chelicerata</taxon>
        <taxon>Arachnida</taxon>
        <taxon>Acari</taxon>
        <taxon>Parasitiformes</taxon>
        <taxon>Ixodida</taxon>
        <taxon>Ixodoidea</taxon>
        <taxon>Ixodidae</taxon>
        <taxon>Rhipicephalinae</taxon>
        <taxon>Rhipicephalus</taxon>
        <taxon>Rhipicephalus</taxon>
    </lineage>
</organism>
<dbReference type="InterPro" id="IPR042089">
    <property type="entry name" value="Peptidase_M13_dom_2"/>
</dbReference>
<keyword evidence="5" id="KW-1185">Reference proteome</keyword>
<protein>
    <recommendedName>
        <fullName evidence="3">Peptidase M13 N-terminal domain-containing protein</fullName>
    </recommendedName>
</protein>
<dbReference type="Pfam" id="PF05649">
    <property type="entry name" value="Peptidase_M13_N"/>
    <property type="match status" value="1"/>
</dbReference>
<dbReference type="PANTHER" id="PTHR11733">
    <property type="entry name" value="ZINC METALLOPROTEASE FAMILY M13 NEPRILYSIN-RELATED"/>
    <property type="match status" value="1"/>
</dbReference>
<sequence>MGYCSVAFRAIVGLFTQETQDGSARHGPAHVRPDDTKRLITITTLALAVVCAFTILSLLLPSTRPQGDVSRWCDTSDCRDFATLLTRELNRSVDPCHDFDAYVCSMWKPDDRFPRVFQTALDDLTIAWLDGLPELLEKGAKAASLAAKPLAMYSTCVKNSGVSVADKGWFLEFLSARKLSWPDRPRGGVRVSNVLVDLSMNWEMSLWMRVRVLKHPFTPGARRFLFLPGRRSDVRLFAALHKHVMSTGNYARYWGLIYHYFLGRQPGPEYEMTIKKSAEFQGDAVAILIQMAMLRSYTNASLIRISDASSTQGHADMWLEALRENAQSVTAGDDVLVANTAALFIVRDYVERHGDDVALMHLSWQFVQMYALALDKTLLEDVLGNGTYAANYLALLCAAQVEAVYNPVLAELYVPSRLTRKGETLADTLFGTLKRKAIDGVSRMSWLDGDAREFFKQQLASTVVRLWPPATMKNVLEVEEVYAGCPQGERSFVRFWISSRRCLSELLNGKRREDVSSMQPNFTPYLASYDSFENAVGIAVSALASPLYWMRGTPSMLYGGLGWFFTAFLLSPLDEHKQYVHPNGSFDVTGSWLSAQSAEALKQNKDCAAPARVSAIISLEIVHSVFMEHLRNSFQFNLTSELTEEKVFFMMLCRMLCAKKGSIWSLASCNGLLKHSKEFSRAFKCDASSTLIARKECQFLSP</sequence>
<feature type="transmembrane region" description="Helical" evidence="2">
    <location>
        <begin position="39"/>
        <end position="60"/>
    </location>
</feature>
<dbReference type="Gene3D" id="1.10.1380.10">
    <property type="entry name" value="Neutral endopeptidase , domain2"/>
    <property type="match status" value="1"/>
</dbReference>
<dbReference type="EMBL" id="JABSTV010001252">
    <property type="protein sequence ID" value="KAH7946618.1"/>
    <property type="molecule type" value="Genomic_DNA"/>
</dbReference>
<reference evidence="4" key="1">
    <citation type="journal article" date="2020" name="Cell">
        <title>Large-Scale Comparative Analyses of Tick Genomes Elucidate Their Genetic Diversity and Vector Capacities.</title>
        <authorList>
            <consortium name="Tick Genome and Microbiome Consortium (TIGMIC)"/>
            <person name="Jia N."/>
            <person name="Wang J."/>
            <person name="Shi W."/>
            <person name="Du L."/>
            <person name="Sun Y."/>
            <person name="Zhan W."/>
            <person name="Jiang J.F."/>
            <person name="Wang Q."/>
            <person name="Zhang B."/>
            <person name="Ji P."/>
            <person name="Bell-Sakyi L."/>
            <person name="Cui X.M."/>
            <person name="Yuan T.T."/>
            <person name="Jiang B.G."/>
            <person name="Yang W.F."/>
            <person name="Lam T.T."/>
            <person name="Chang Q.C."/>
            <person name="Ding S.J."/>
            <person name="Wang X.J."/>
            <person name="Zhu J.G."/>
            <person name="Ruan X.D."/>
            <person name="Zhao L."/>
            <person name="Wei J.T."/>
            <person name="Ye R.Z."/>
            <person name="Que T.C."/>
            <person name="Du C.H."/>
            <person name="Zhou Y.H."/>
            <person name="Cheng J.X."/>
            <person name="Dai P.F."/>
            <person name="Guo W.B."/>
            <person name="Han X.H."/>
            <person name="Huang E.J."/>
            <person name="Li L.F."/>
            <person name="Wei W."/>
            <person name="Gao Y.C."/>
            <person name="Liu J.Z."/>
            <person name="Shao H.Z."/>
            <person name="Wang X."/>
            <person name="Wang C.C."/>
            <person name="Yang T.C."/>
            <person name="Huo Q.B."/>
            <person name="Li W."/>
            <person name="Chen H.Y."/>
            <person name="Chen S.E."/>
            <person name="Zhou L.G."/>
            <person name="Ni X.B."/>
            <person name="Tian J.H."/>
            <person name="Sheng Y."/>
            <person name="Liu T."/>
            <person name="Pan Y.S."/>
            <person name="Xia L.Y."/>
            <person name="Li J."/>
            <person name="Zhao F."/>
            <person name="Cao W.C."/>
        </authorList>
    </citation>
    <scope>NUCLEOTIDE SEQUENCE</scope>
    <source>
        <strain evidence="4">Rsan-2018</strain>
    </source>
</reference>
<dbReference type="InterPro" id="IPR000718">
    <property type="entry name" value="Peptidase_M13"/>
</dbReference>
<dbReference type="InterPro" id="IPR024079">
    <property type="entry name" value="MetalloPept_cat_dom_sf"/>
</dbReference>
<dbReference type="SUPFAM" id="SSF55486">
    <property type="entry name" value="Metalloproteases ('zincins'), catalytic domain"/>
    <property type="match status" value="1"/>
</dbReference>
<keyword evidence="2" id="KW-1133">Transmembrane helix</keyword>
<dbReference type="Proteomes" id="UP000821837">
    <property type="component" value="Chromosome 6"/>
</dbReference>
<gene>
    <name evidence="4" type="ORF">HPB52_001862</name>
</gene>
<dbReference type="GO" id="GO:0016485">
    <property type="term" value="P:protein processing"/>
    <property type="evidence" value="ECO:0007669"/>
    <property type="project" value="TreeGrafter"/>
</dbReference>
<name>A0A9D4ST57_RHISA</name>
<dbReference type="InterPro" id="IPR008753">
    <property type="entry name" value="Peptidase_M13_N"/>
</dbReference>
<comment type="similarity">
    <text evidence="1">Belongs to the peptidase M13 family.</text>
</comment>
<evidence type="ECO:0000256" key="2">
    <source>
        <dbReference type="SAM" id="Phobius"/>
    </source>
</evidence>
<comment type="caution">
    <text evidence="4">The sequence shown here is derived from an EMBL/GenBank/DDBJ whole genome shotgun (WGS) entry which is preliminary data.</text>
</comment>
<dbReference type="GO" id="GO:0005886">
    <property type="term" value="C:plasma membrane"/>
    <property type="evidence" value="ECO:0007669"/>
    <property type="project" value="TreeGrafter"/>
</dbReference>
<keyword evidence="2" id="KW-0472">Membrane</keyword>
<evidence type="ECO:0000256" key="1">
    <source>
        <dbReference type="ARBA" id="ARBA00007357"/>
    </source>
</evidence>
<evidence type="ECO:0000313" key="5">
    <source>
        <dbReference type="Proteomes" id="UP000821837"/>
    </source>
</evidence>
<proteinExistence type="inferred from homology"/>
<reference evidence="4" key="2">
    <citation type="submission" date="2021-09" db="EMBL/GenBank/DDBJ databases">
        <authorList>
            <person name="Jia N."/>
            <person name="Wang J."/>
            <person name="Shi W."/>
            <person name="Du L."/>
            <person name="Sun Y."/>
            <person name="Zhan W."/>
            <person name="Jiang J."/>
            <person name="Wang Q."/>
            <person name="Zhang B."/>
            <person name="Ji P."/>
            <person name="Sakyi L.B."/>
            <person name="Cui X."/>
            <person name="Yuan T."/>
            <person name="Jiang B."/>
            <person name="Yang W."/>
            <person name="Lam T.T.-Y."/>
            <person name="Chang Q."/>
            <person name="Ding S."/>
            <person name="Wang X."/>
            <person name="Zhu J."/>
            <person name="Ruan X."/>
            <person name="Zhao L."/>
            <person name="Wei J."/>
            <person name="Que T."/>
            <person name="Du C."/>
            <person name="Cheng J."/>
            <person name="Dai P."/>
            <person name="Han X."/>
            <person name="Huang E."/>
            <person name="Gao Y."/>
            <person name="Liu J."/>
            <person name="Shao H."/>
            <person name="Ye R."/>
            <person name="Li L."/>
            <person name="Wei W."/>
            <person name="Wang X."/>
            <person name="Wang C."/>
            <person name="Huo Q."/>
            <person name="Li W."/>
            <person name="Guo W."/>
            <person name="Chen H."/>
            <person name="Chen S."/>
            <person name="Zhou L."/>
            <person name="Zhou L."/>
            <person name="Ni X."/>
            <person name="Tian J."/>
            <person name="Zhou Y."/>
            <person name="Sheng Y."/>
            <person name="Liu T."/>
            <person name="Pan Y."/>
            <person name="Xia L."/>
            <person name="Li J."/>
            <person name="Zhao F."/>
            <person name="Cao W."/>
        </authorList>
    </citation>
    <scope>NUCLEOTIDE SEQUENCE</scope>
    <source>
        <strain evidence="4">Rsan-2018</strain>
        <tissue evidence="4">Larvae</tissue>
    </source>
</reference>
<dbReference type="PANTHER" id="PTHR11733:SF241">
    <property type="entry name" value="GH26575P-RELATED"/>
    <property type="match status" value="1"/>
</dbReference>
<evidence type="ECO:0000259" key="3">
    <source>
        <dbReference type="Pfam" id="PF05649"/>
    </source>
</evidence>
<accession>A0A9D4ST57</accession>
<evidence type="ECO:0000313" key="4">
    <source>
        <dbReference type="EMBL" id="KAH7946618.1"/>
    </source>
</evidence>
<keyword evidence="2" id="KW-0812">Transmembrane</keyword>
<dbReference type="VEuPathDB" id="VectorBase:RSAN_037287"/>
<dbReference type="PROSITE" id="PS51885">
    <property type="entry name" value="NEPRILYSIN"/>
    <property type="match status" value="1"/>
</dbReference>
<dbReference type="GO" id="GO:0004222">
    <property type="term" value="F:metalloendopeptidase activity"/>
    <property type="evidence" value="ECO:0007669"/>
    <property type="project" value="InterPro"/>
</dbReference>